<dbReference type="SUPFAM" id="SSF53720">
    <property type="entry name" value="ALDH-like"/>
    <property type="match status" value="1"/>
</dbReference>
<accession>A0A383WF69</accession>
<dbReference type="PANTHER" id="PTHR11496:SF83">
    <property type="entry name" value="HYDROXYACID-OXOACID TRANSHYDROGENASE, MITOCHONDRIAL"/>
    <property type="match status" value="1"/>
</dbReference>
<dbReference type="InterPro" id="IPR016163">
    <property type="entry name" value="Ald_DH_C"/>
</dbReference>
<dbReference type="GO" id="GO:0046872">
    <property type="term" value="F:metal ion binding"/>
    <property type="evidence" value="ECO:0007669"/>
    <property type="project" value="InterPro"/>
</dbReference>
<evidence type="ECO:0000259" key="4">
    <source>
        <dbReference type="Pfam" id="PF01738"/>
    </source>
</evidence>
<dbReference type="InterPro" id="IPR016162">
    <property type="entry name" value="Ald_DH_N"/>
</dbReference>
<evidence type="ECO:0000259" key="2">
    <source>
        <dbReference type="Pfam" id="PF00171"/>
    </source>
</evidence>
<dbReference type="Proteomes" id="UP000256970">
    <property type="component" value="Unassembled WGS sequence"/>
</dbReference>
<dbReference type="Gene3D" id="3.40.50.1970">
    <property type="match status" value="1"/>
</dbReference>
<feature type="domain" description="Dienelactone hydrolase" evidence="4">
    <location>
        <begin position="13"/>
        <end position="196"/>
    </location>
</feature>
<dbReference type="PROSITE" id="PS00913">
    <property type="entry name" value="ADH_IRON_1"/>
    <property type="match status" value="1"/>
</dbReference>
<dbReference type="Gene3D" id="1.20.1090.10">
    <property type="entry name" value="Dehydroquinate synthase-like - alpha domain"/>
    <property type="match status" value="1"/>
</dbReference>
<dbReference type="PANTHER" id="PTHR11496">
    <property type="entry name" value="ALCOHOL DEHYDROGENASE"/>
    <property type="match status" value="1"/>
</dbReference>
<feature type="domain" description="Aldehyde dehydrogenase" evidence="2">
    <location>
        <begin position="217"/>
        <end position="484"/>
    </location>
</feature>
<reference evidence="6 7" key="1">
    <citation type="submission" date="2016-10" db="EMBL/GenBank/DDBJ databases">
        <authorList>
            <person name="Cai Z."/>
        </authorList>
    </citation>
    <scope>NUCLEOTIDE SEQUENCE [LARGE SCALE GENOMIC DNA]</scope>
</reference>
<dbReference type="InterPro" id="IPR056798">
    <property type="entry name" value="ADH_Fe_C"/>
</dbReference>
<keyword evidence="7" id="KW-1185">Reference proteome</keyword>
<dbReference type="InterPro" id="IPR001670">
    <property type="entry name" value="ADH_Fe/GldA"/>
</dbReference>
<dbReference type="Gene3D" id="3.40.605.10">
    <property type="entry name" value="Aldehyde Dehydrogenase, Chain A, domain 1"/>
    <property type="match status" value="1"/>
</dbReference>
<dbReference type="PROSITE" id="PS00060">
    <property type="entry name" value="ADH_IRON_2"/>
    <property type="match status" value="1"/>
</dbReference>
<gene>
    <name evidence="6" type="ORF">BQ4739_LOCUS16290</name>
</gene>
<dbReference type="InterPro" id="IPR034789">
    <property type="entry name" value="AAD_C"/>
</dbReference>
<dbReference type="Gene3D" id="3.40.50.1820">
    <property type="entry name" value="alpha/beta hydrolase"/>
    <property type="match status" value="1"/>
</dbReference>
<dbReference type="InterPro" id="IPR015590">
    <property type="entry name" value="Aldehyde_DH_dom"/>
</dbReference>
<sequence length="1215" mass="129310">MEKVSFGPSGATGYEAGPKGSPAVVVLQEWWGVNDIIKEHAHLIAEAGNFRVLIPDLYKGKVGVDAEEASHLMNNLDFKAAVGEMSEAVAYLHSSGSAKVGVCGFCMGGALSFAAAQHAGVDCAAPFYGIPDPAICDPAAIKVPVQAHFGKLDTMQGFSDPESIKKVVDSMKAAGASVELFMYDGSGHAFMNALTEKGRAKIKGSVASGSSSDSLCELETLKQLISTAKTAQKLYSKFSQTQVDAIFKAAASAASAERIKLAVAAVEDTGMGLMEDKVIKNHFASEYIYNKYKDTRTCDVIEENVLEGIKKIAAPVGVIAGIVPTTNPTSTVIFKCLLTLKTRNAIVLSPHLRAARCSIQAARIVREAAEAAGAPPGLIQWVERPSLALAAALMRDPHVNLILATGGPGMVKAAYESGHPSIGVGAGNTPAVIDASADIAMAVSSILISKTFDYGVICASEQNVIVEDEVYEDVKAEFVKRGAYLMSPQQCSQASATIIKEARLNADVVGKKPSHLAALFGFAVPAGTKVLIGEVQGIGPDEPMSYEKLCPVLVEGRLDADVVGKKLSHLAALFGFAVPAGTKVLIGEVARIGPDEPMSYEKLCPVLGERKWFGWVACCVAGVLNVCQRVGVYGLDEPMSYKKLCPVLGLYRAADWADALGKAKALVEFGGHGHTSCLYTSPLNVAHISEFECEMETVRILVNSPASQGAIGDLYNFHLDPSLTLGCGSWGSTSVSANVGPQHLLNVKTVATRQENMLWFRAPPKIYFKRGALDLALQELKGCKRAFVVTDPALFELGMVSGVLERLRGLGIATKTFTDVEPDPTLGMVTKALEQLRPFRPDLIIAVGGGSPMDAAKLMWLMYEQPGTKFEEVAARFMDIRKRINAIPPLGKVAQFVAIPTTSGTGSEVTPFAVVTDEATGIKYPLADYALTPSMAIVDANLVDAMPRSLTVYGGLDALVHGLESYVSVCATDFTKGQSLQAIKMCFQYLPRAYKHGAKDPVAREAMHNAATIAGMAFANAFLGVCHSMAHKLGGSHHVPHGLANALLISHVIRYNATDKPFKQTCFPQYAVPDSLERYAEVADALQLGGKTLEDKVIRLIEAVEGLKAQLDVPPTIRGVLNKAGSSEADAAYLATTLEMAYQAFDDQCTGANPRYPLVKDLRQMLEDAYLRPVLPVASLEFASPQQSCLKSRLRQEAASSQCDGLGCCPAAPKA</sequence>
<evidence type="ECO:0000313" key="6">
    <source>
        <dbReference type="EMBL" id="SZX75920.1"/>
    </source>
</evidence>
<dbReference type="GO" id="GO:0016620">
    <property type="term" value="F:oxidoreductase activity, acting on the aldehyde or oxo group of donors, NAD or NADP as acceptor"/>
    <property type="evidence" value="ECO:0007669"/>
    <property type="project" value="InterPro"/>
</dbReference>
<dbReference type="InterPro" id="IPR039697">
    <property type="entry name" value="Alcohol_dehydrogenase_Fe"/>
</dbReference>
<proteinExistence type="predicted"/>
<dbReference type="GO" id="GO:0005739">
    <property type="term" value="C:mitochondrion"/>
    <property type="evidence" value="ECO:0007669"/>
    <property type="project" value="TreeGrafter"/>
</dbReference>
<organism evidence="6 7">
    <name type="scientific">Tetradesmus obliquus</name>
    <name type="common">Green alga</name>
    <name type="synonym">Acutodesmus obliquus</name>
    <dbReference type="NCBI Taxonomy" id="3088"/>
    <lineage>
        <taxon>Eukaryota</taxon>
        <taxon>Viridiplantae</taxon>
        <taxon>Chlorophyta</taxon>
        <taxon>core chlorophytes</taxon>
        <taxon>Chlorophyceae</taxon>
        <taxon>CS clade</taxon>
        <taxon>Sphaeropleales</taxon>
        <taxon>Scenedesmaceae</taxon>
        <taxon>Tetradesmus</taxon>
    </lineage>
</organism>
<evidence type="ECO:0000259" key="5">
    <source>
        <dbReference type="Pfam" id="PF25137"/>
    </source>
</evidence>
<dbReference type="GO" id="GO:0016787">
    <property type="term" value="F:hydrolase activity"/>
    <property type="evidence" value="ECO:0007669"/>
    <property type="project" value="InterPro"/>
</dbReference>
<dbReference type="InterPro" id="IPR002925">
    <property type="entry name" value="Dienelactn_hydro"/>
</dbReference>
<dbReference type="SUPFAM" id="SSF53474">
    <property type="entry name" value="alpha/beta-Hydrolases"/>
    <property type="match status" value="1"/>
</dbReference>
<dbReference type="STRING" id="3088.A0A383WF69"/>
<evidence type="ECO:0008006" key="8">
    <source>
        <dbReference type="Google" id="ProtNLM"/>
    </source>
</evidence>
<dbReference type="InterPro" id="IPR016161">
    <property type="entry name" value="Ald_DH/histidinol_DH"/>
</dbReference>
<dbReference type="SUPFAM" id="SSF56796">
    <property type="entry name" value="Dehydroquinate synthase-like"/>
    <property type="match status" value="1"/>
</dbReference>
<evidence type="ECO:0000259" key="3">
    <source>
        <dbReference type="Pfam" id="PF00465"/>
    </source>
</evidence>
<name>A0A383WF69_TETOB</name>
<dbReference type="EMBL" id="FNXT01001245">
    <property type="protein sequence ID" value="SZX75920.1"/>
    <property type="molecule type" value="Genomic_DNA"/>
</dbReference>
<evidence type="ECO:0000313" key="7">
    <source>
        <dbReference type="Proteomes" id="UP000256970"/>
    </source>
</evidence>
<dbReference type="AlphaFoldDB" id="A0A383WF69"/>
<dbReference type="InterPro" id="IPR018211">
    <property type="entry name" value="ADH_Fe_CS"/>
</dbReference>
<dbReference type="FunFam" id="1.20.1090.10:FF:000001">
    <property type="entry name" value="Aldehyde-alcohol dehydrogenase"/>
    <property type="match status" value="1"/>
</dbReference>
<dbReference type="Pfam" id="PF00171">
    <property type="entry name" value="Aldedh"/>
    <property type="match status" value="1"/>
</dbReference>
<evidence type="ECO:0000256" key="1">
    <source>
        <dbReference type="ARBA" id="ARBA00023002"/>
    </source>
</evidence>
<dbReference type="CDD" id="cd08178">
    <property type="entry name" value="AAD_C"/>
    <property type="match status" value="1"/>
</dbReference>
<dbReference type="FunFam" id="3.40.50.1970:FF:000002">
    <property type="entry name" value="Aldehyde-alcohol dehydrogenase"/>
    <property type="match status" value="1"/>
</dbReference>
<keyword evidence="1" id="KW-0560">Oxidoreductase</keyword>
<dbReference type="Pfam" id="PF25137">
    <property type="entry name" value="ADH_Fe_C"/>
    <property type="match status" value="1"/>
</dbReference>
<protein>
    <recommendedName>
        <fullName evidence="8">Aldehyde-alcohol dehydrogenase</fullName>
    </recommendedName>
</protein>
<feature type="domain" description="Fe-containing alcohol dehydrogenase-like C-terminal" evidence="5">
    <location>
        <begin position="951"/>
        <end position="1170"/>
    </location>
</feature>
<dbReference type="CDD" id="cd07122">
    <property type="entry name" value="ALDH_F20_ACDH"/>
    <property type="match status" value="1"/>
</dbReference>
<dbReference type="InterPro" id="IPR029058">
    <property type="entry name" value="AB_hydrolase_fold"/>
</dbReference>
<dbReference type="Pfam" id="PF01738">
    <property type="entry name" value="DLH"/>
    <property type="match status" value="1"/>
</dbReference>
<dbReference type="GO" id="GO:0004022">
    <property type="term" value="F:alcohol dehydrogenase (NAD+) activity"/>
    <property type="evidence" value="ECO:0007669"/>
    <property type="project" value="InterPro"/>
</dbReference>
<feature type="domain" description="Alcohol dehydrogenase iron-type/glycerol dehydrogenase GldA" evidence="3">
    <location>
        <begin position="763"/>
        <end position="939"/>
    </location>
</feature>
<dbReference type="Pfam" id="PF00465">
    <property type="entry name" value="Fe-ADH"/>
    <property type="match status" value="1"/>
</dbReference>
<dbReference type="Gene3D" id="3.40.309.10">
    <property type="entry name" value="Aldehyde Dehydrogenase, Chain A, domain 2"/>
    <property type="match status" value="2"/>
</dbReference>